<sequence>MPNPYHYFESGEISPERLLLEIELLKELKKADLLYNLDWASYDTHALKCFLDAGIEEVKEELTQRFRAKTNDFKQYDFICQSIQKHQVCPIGENFKKQQISFTVIFNTIFIFICIFFVIGLFTYEYIKIDHQHHLLKSLDHPLTAKQRRLSFANDLSIIFLAFASGISLGCIIIATRFRRKIIILGIVTLCIIMILVTRKIHQIITFLSTYREIRWPMLYDYMFS</sequence>
<feature type="transmembrane region" description="Helical" evidence="1">
    <location>
        <begin position="104"/>
        <end position="127"/>
    </location>
</feature>
<feature type="transmembrane region" description="Helical" evidence="1">
    <location>
        <begin position="182"/>
        <end position="198"/>
    </location>
</feature>
<evidence type="ECO:0000313" key="3">
    <source>
        <dbReference type="EMBL" id="CAF1567125.1"/>
    </source>
</evidence>
<dbReference type="EMBL" id="CAJNOW010009588">
    <property type="protein sequence ID" value="CAF1567125.1"/>
    <property type="molecule type" value="Genomic_DNA"/>
</dbReference>
<keyword evidence="1" id="KW-0812">Transmembrane</keyword>
<keyword evidence="1" id="KW-0472">Membrane</keyword>
<accession>A0A814DYH8</accession>
<reference evidence="2" key="1">
    <citation type="submission" date="2021-02" db="EMBL/GenBank/DDBJ databases">
        <authorList>
            <person name="Nowell W R."/>
        </authorList>
    </citation>
    <scope>NUCLEOTIDE SEQUENCE</scope>
</reference>
<dbReference type="Proteomes" id="UP000663855">
    <property type="component" value="Unassembled WGS sequence"/>
</dbReference>
<dbReference type="OrthoDB" id="10063900at2759"/>
<organism evidence="2 4">
    <name type="scientific">Rotaria magnacalcarata</name>
    <dbReference type="NCBI Taxonomy" id="392030"/>
    <lineage>
        <taxon>Eukaryota</taxon>
        <taxon>Metazoa</taxon>
        <taxon>Spiralia</taxon>
        <taxon>Gnathifera</taxon>
        <taxon>Rotifera</taxon>
        <taxon>Eurotatoria</taxon>
        <taxon>Bdelloidea</taxon>
        <taxon>Philodinida</taxon>
        <taxon>Philodinidae</taxon>
        <taxon>Rotaria</taxon>
    </lineage>
</organism>
<gene>
    <name evidence="2" type="ORF">CJN711_LOCUS577</name>
    <name evidence="3" type="ORF">KQP761_LOCUS18845</name>
</gene>
<dbReference type="EMBL" id="CAJNOV010000043">
    <property type="protein sequence ID" value="CAF0964718.1"/>
    <property type="molecule type" value="Genomic_DNA"/>
</dbReference>
<dbReference type="AlphaFoldDB" id="A0A814DYH8"/>
<comment type="caution">
    <text evidence="2">The sequence shown here is derived from an EMBL/GenBank/DDBJ whole genome shotgun (WGS) entry which is preliminary data.</text>
</comment>
<name>A0A814DYH8_9BILA</name>
<protein>
    <submittedName>
        <fullName evidence="2">Uncharacterized protein</fullName>
    </submittedName>
</protein>
<evidence type="ECO:0000313" key="4">
    <source>
        <dbReference type="Proteomes" id="UP000663855"/>
    </source>
</evidence>
<proteinExistence type="predicted"/>
<evidence type="ECO:0000256" key="1">
    <source>
        <dbReference type="SAM" id="Phobius"/>
    </source>
</evidence>
<evidence type="ECO:0000313" key="2">
    <source>
        <dbReference type="EMBL" id="CAF0964718.1"/>
    </source>
</evidence>
<keyword evidence="1" id="KW-1133">Transmembrane helix</keyword>
<feature type="transmembrane region" description="Helical" evidence="1">
    <location>
        <begin position="156"/>
        <end position="176"/>
    </location>
</feature>
<dbReference type="Proteomes" id="UP000663834">
    <property type="component" value="Unassembled WGS sequence"/>
</dbReference>